<keyword evidence="2" id="KW-0597">Phosphoprotein</keyword>
<dbReference type="InterPro" id="IPR011009">
    <property type="entry name" value="Kinase-like_dom_sf"/>
</dbReference>
<feature type="binding site" evidence="7">
    <location>
        <position position="322"/>
    </location>
    <ligand>
        <name>ATP</name>
        <dbReference type="ChEBI" id="CHEBI:30616"/>
    </ligand>
</feature>
<keyword evidence="4 7" id="KW-0547">Nucleotide-binding</keyword>
<keyword evidence="6 7" id="KW-0067">ATP-binding</keyword>
<protein>
    <submittedName>
        <fullName evidence="12">Serine/threonine-protein kinase AtPK2/AtPK19 isoform X1</fullName>
    </submittedName>
</protein>
<accession>A0A8J1MVC5</accession>
<dbReference type="InterPro" id="IPR017441">
    <property type="entry name" value="Protein_kinase_ATP_BS"/>
</dbReference>
<dbReference type="RefSeq" id="XP_041445396.1">
    <property type="nucleotide sequence ID" value="XM_041589462.1"/>
</dbReference>
<dbReference type="SUPFAM" id="SSF56112">
    <property type="entry name" value="Protein kinase-like (PK-like)"/>
    <property type="match status" value="1"/>
</dbReference>
<reference evidence="12" key="1">
    <citation type="submission" date="2025-08" db="UniProtKB">
        <authorList>
            <consortium name="RefSeq"/>
        </authorList>
    </citation>
    <scope>IDENTIFICATION</scope>
    <source>
        <strain evidence="12">J_2021</strain>
        <tissue evidence="12">Erythrocytes</tissue>
    </source>
</reference>
<keyword evidence="1" id="KW-0723">Serine/threonine-protein kinase</keyword>
<dbReference type="Gene3D" id="1.10.510.10">
    <property type="entry name" value="Transferase(Phosphotransferase) domain 1"/>
    <property type="match status" value="1"/>
</dbReference>
<name>A0A8J1MVC5_XENLA</name>
<feature type="compositionally biased region" description="Polar residues" evidence="8">
    <location>
        <begin position="248"/>
        <end position="276"/>
    </location>
</feature>
<dbReference type="PROSITE" id="PS51285">
    <property type="entry name" value="AGC_KINASE_CTER"/>
    <property type="match status" value="1"/>
</dbReference>
<dbReference type="GO" id="GO:0005524">
    <property type="term" value="F:ATP binding"/>
    <property type="evidence" value="ECO:0007669"/>
    <property type="project" value="UniProtKB-UniRule"/>
</dbReference>
<evidence type="ECO:0000256" key="8">
    <source>
        <dbReference type="SAM" id="MobiDB-lite"/>
    </source>
</evidence>
<dbReference type="InterPro" id="IPR008271">
    <property type="entry name" value="Ser/Thr_kinase_AS"/>
</dbReference>
<evidence type="ECO:0000256" key="2">
    <source>
        <dbReference type="ARBA" id="ARBA00022553"/>
    </source>
</evidence>
<feature type="compositionally biased region" description="Basic and acidic residues" evidence="8">
    <location>
        <begin position="180"/>
        <end position="212"/>
    </location>
</feature>
<feature type="compositionally biased region" description="Acidic residues" evidence="8">
    <location>
        <begin position="231"/>
        <end position="240"/>
    </location>
</feature>
<evidence type="ECO:0000313" key="11">
    <source>
        <dbReference type="Proteomes" id="UP000186698"/>
    </source>
</evidence>
<dbReference type="KEGG" id="xla:108705357"/>
<dbReference type="GO" id="GO:0005634">
    <property type="term" value="C:nucleus"/>
    <property type="evidence" value="ECO:0000318"/>
    <property type="project" value="GO_Central"/>
</dbReference>
<evidence type="ECO:0000256" key="7">
    <source>
        <dbReference type="PROSITE-ProRule" id="PRU10141"/>
    </source>
</evidence>
<keyword evidence="5 12" id="KW-0418">Kinase</keyword>
<dbReference type="Proteomes" id="UP000186698">
    <property type="component" value="Chromosome 4L"/>
</dbReference>
<evidence type="ECO:0000259" key="9">
    <source>
        <dbReference type="PROSITE" id="PS50011"/>
    </source>
</evidence>
<feature type="region of interest" description="Disordered" evidence="8">
    <location>
        <begin position="172"/>
        <end position="280"/>
    </location>
</feature>
<evidence type="ECO:0000256" key="5">
    <source>
        <dbReference type="ARBA" id="ARBA00022777"/>
    </source>
</evidence>
<dbReference type="FunFam" id="3.30.200.20:FF:000474">
    <property type="entry name" value="Serine/threonine-protein kinase N2-like"/>
    <property type="match status" value="1"/>
</dbReference>
<dbReference type="PROSITE" id="PS00108">
    <property type="entry name" value="PROTEIN_KINASE_ST"/>
    <property type="match status" value="1"/>
</dbReference>
<dbReference type="PANTHER" id="PTHR24351">
    <property type="entry name" value="RIBOSOMAL PROTEIN S6 KINASE"/>
    <property type="match status" value="1"/>
</dbReference>
<feature type="region of interest" description="Disordered" evidence="8">
    <location>
        <begin position="69"/>
        <end position="149"/>
    </location>
</feature>
<evidence type="ECO:0000256" key="3">
    <source>
        <dbReference type="ARBA" id="ARBA00022679"/>
    </source>
</evidence>
<dbReference type="PROSITE" id="PS00107">
    <property type="entry name" value="PROTEIN_KINASE_ATP"/>
    <property type="match status" value="1"/>
</dbReference>
<dbReference type="GO" id="GO:0005737">
    <property type="term" value="C:cytoplasm"/>
    <property type="evidence" value="ECO:0000318"/>
    <property type="project" value="GO_Central"/>
</dbReference>
<dbReference type="AlphaFoldDB" id="A0A8J1MVC5"/>
<organism evidence="11 12">
    <name type="scientific">Xenopus laevis</name>
    <name type="common">African clawed frog</name>
    <dbReference type="NCBI Taxonomy" id="8355"/>
    <lineage>
        <taxon>Eukaryota</taxon>
        <taxon>Metazoa</taxon>
        <taxon>Chordata</taxon>
        <taxon>Craniata</taxon>
        <taxon>Vertebrata</taxon>
        <taxon>Euteleostomi</taxon>
        <taxon>Amphibia</taxon>
        <taxon>Batrachia</taxon>
        <taxon>Anura</taxon>
        <taxon>Pipoidea</taxon>
        <taxon>Pipidae</taxon>
        <taxon>Xenopodinae</taxon>
        <taxon>Xenopus</taxon>
        <taxon>Xenopus</taxon>
    </lineage>
</organism>
<dbReference type="InterPro" id="IPR000961">
    <property type="entry name" value="AGC-kinase_C"/>
</dbReference>
<dbReference type="GeneID" id="108705357"/>
<dbReference type="PROSITE" id="PS50011">
    <property type="entry name" value="PROTEIN_KINASE_DOM"/>
    <property type="match status" value="1"/>
</dbReference>
<sequence>MSLFYISAERVMGCKLCKSCDVKNCIGSSDSMYPVVEIHEIHDLFESPAEFVASVNSLEPLVETIFLDSPQTSKSSEKDPGSSHETGEIIPFKEHESSKPGETRENDTEEIPEMTSVLDSPEVPETPENEESRSEPAENTVGTIIPTTSSVPSAVSRSFADDDEMIMSCVIFVDSPETSKSGEKDPGSSHEMGEVIPFKEHESSKPGETRENDTEEIPEMTSVLDSPEVPETPENEEEEGRSEPAENTVGTIIPTTSSVPSATQEAENVTETNAELQSADRVDPRCPMTIETFNLGKVLGEGTFGKVFLAENKVTKQLCAIKTLKKQRIIASNSFNSVFKEKRILQRVTSIEHPFLVSLYGTFQTEYHLFFAMEYLPGGDLFSLLAKHGEFEESCAMFYTACVVLGLEELHRNNILHRDLKPENLMVDRDGYLKIVDYGLSKDAFGIGDRTRTMCGTSYYLAPEIVMRKSYDRAADWWALGVVIYVMLTYQFPFDGETNKELYESIIYDEVELYEGFSEQACDLIKNLLEKDAEYRLGSYEDGAETVKGHDFFQDINWNELLEKKVEPPFVPRGKGFTQGPEQTECQAWILTTSSTEISTEQQAAFEGFDFY</sequence>
<keyword evidence="11" id="KW-1185">Reference proteome</keyword>
<evidence type="ECO:0000313" key="12">
    <source>
        <dbReference type="RefSeq" id="XP_041445396.1"/>
    </source>
</evidence>
<keyword evidence="3" id="KW-0808">Transferase</keyword>
<dbReference type="GO" id="GO:0004674">
    <property type="term" value="F:protein serine/threonine kinase activity"/>
    <property type="evidence" value="ECO:0000318"/>
    <property type="project" value="GO_Central"/>
</dbReference>
<dbReference type="InterPro" id="IPR000719">
    <property type="entry name" value="Prot_kinase_dom"/>
</dbReference>
<dbReference type="FunFam" id="1.10.510.10:FF:000210">
    <property type="entry name" value="Non-specific serine/threonine protein kinase"/>
    <property type="match status" value="1"/>
</dbReference>
<dbReference type="OrthoDB" id="63267at2759"/>
<gene>
    <name evidence="12" type="primary">LOC108705357</name>
</gene>
<proteinExistence type="predicted"/>
<feature type="domain" description="AGC-kinase C-terminal" evidence="10">
    <location>
        <begin position="554"/>
        <end position="612"/>
    </location>
</feature>
<dbReference type="Pfam" id="PF00069">
    <property type="entry name" value="Pkinase"/>
    <property type="match status" value="1"/>
</dbReference>
<feature type="domain" description="Protein kinase" evidence="9">
    <location>
        <begin position="293"/>
        <end position="553"/>
    </location>
</feature>
<evidence type="ECO:0000259" key="10">
    <source>
        <dbReference type="PROSITE" id="PS51285"/>
    </source>
</evidence>
<dbReference type="SMART" id="SM00220">
    <property type="entry name" value="S_TKc"/>
    <property type="match status" value="1"/>
</dbReference>
<feature type="compositionally biased region" description="Basic and acidic residues" evidence="8">
    <location>
        <begin position="75"/>
        <end position="106"/>
    </location>
</feature>
<feature type="compositionally biased region" description="Polar residues" evidence="8">
    <location>
        <begin position="140"/>
        <end position="149"/>
    </location>
</feature>
<dbReference type="Gene3D" id="3.30.200.20">
    <property type="entry name" value="Phosphorylase Kinase, domain 1"/>
    <property type="match status" value="1"/>
</dbReference>
<evidence type="ECO:0000256" key="6">
    <source>
        <dbReference type="ARBA" id="ARBA00022840"/>
    </source>
</evidence>
<evidence type="ECO:0000256" key="1">
    <source>
        <dbReference type="ARBA" id="ARBA00022527"/>
    </source>
</evidence>
<evidence type="ECO:0000256" key="4">
    <source>
        <dbReference type="ARBA" id="ARBA00022741"/>
    </source>
</evidence>